<dbReference type="Proteomes" id="UP000479190">
    <property type="component" value="Unassembled WGS sequence"/>
</dbReference>
<dbReference type="AlphaFoldDB" id="A0A6H5IA87"/>
<protein>
    <submittedName>
        <fullName evidence="2">Uncharacterized protein</fullName>
    </submittedName>
</protein>
<keyword evidence="3" id="KW-1185">Reference proteome</keyword>
<sequence length="174" mass="19596">MRHDAEALGSVLAAGRGRVQLMTPTYQQISRGRVTRALLARMNPIVGARRTDARVGAAAAACASTKRSSGRCTHVYRTRRSSCATSTTWQRLLGLTASYRPRSRTDRSSRVTRRRSAKVSSSRILPWPSTTWAAYRSRLSWTYFAREARIATTWTMAESRPRRKEKRSSSEKTS</sequence>
<evidence type="ECO:0000313" key="2">
    <source>
        <dbReference type="EMBL" id="CAB0034068.1"/>
    </source>
</evidence>
<evidence type="ECO:0000256" key="1">
    <source>
        <dbReference type="SAM" id="MobiDB-lite"/>
    </source>
</evidence>
<gene>
    <name evidence="2" type="ORF">TBRA_LOCUS5966</name>
</gene>
<accession>A0A6H5IA87</accession>
<dbReference type="EMBL" id="CADCXV010000731">
    <property type="protein sequence ID" value="CAB0034068.1"/>
    <property type="molecule type" value="Genomic_DNA"/>
</dbReference>
<name>A0A6H5IA87_9HYME</name>
<organism evidence="2 3">
    <name type="scientific">Trichogramma brassicae</name>
    <dbReference type="NCBI Taxonomy" id="86971"/>
    <lineage>
        <taxon>Eukaryota</taxon>
        <taxon>Metazoa</taxon>
        <taxon>Ecdysozoa</taxon>
        <taxon>Arthropoda</taxon>
        <taxon>Hexapoda</taxon>
        <taxon>Insecta</taxon>
        <taxon>Pterygota</taxon>
        <taxon>Neoptera</taxon>
        <taxon>Endopterygota</taxon>
        <taxon>Hymenoptera</taxon>
        <taxon>Apocrita</taxon>
        <taxon>Proctotrupomorpha</taxon>
        <taxon>Chalcidoidea</taxon>
        <taxon>Trichogrammatidae</taxon>
        <taxon>Trichogramma</taxon>
    </lineage>
</organism>
<reference evidence="2 3" key="1">
    <citation type="submission" date="2020-02" db="EMBL/GenBank/DDBJ databases">
        <authorList>
            <person name="Ferguson B K."/>
        </authorList>
    </citation>
    <scope>NUCLEOTIDE SEQUENCE [LARGE SCALE GENOMIC DNA]</scope>
</reference>
<feature type="region of interest" description="Disordered" evidence="1">
    <location>
        <begin position="100"/>
        <end position="120"/>
    </location>
</feature>
<evidence type="ECO:0000313" key="3">
    <source>
        <dbReference type="Proteomes" id="UP000479190"/>
    </source>
</evidence>
<proteinExistence type="predicted"/>